<evidence type="ECO:0000256" key="7">
    <source>
        <dbReference type="ARBA" id="ARBA00023593"/>
    </source>
</evidence>
<dbReference type="InterPro" id="IPR051593">
    <property type="entry name" value="Ergosterol_Biosynth_ERG27"/>
</dbReference>
<evidence type="ECO:0000256" key="6">
    <source>
        <dbReference type="ARBA" id="ARBA00023589"/>
    </source>
</evidence>
<dbReference type="SUPFAM" id="SSF51735">
    <property type="entry name" value="NAD(P)-binding Rossmann-fold domains"/>
    <property type="match status" value="1"/>
</dbReference>
<evidence type="ECO:0000256" key="1">
    <source>
        <dbReference type="ARBA" id="ARBA00022516"/>
    </source>
</evidence>
<dbReference type="AlphaFoldDB" id="A0A3N4L6Y5"/>
<dbReference type="PANTHER" id="PTHR43647">
    <property type="entry name" value="DEHYDROGENASE"/>
    <property type="match status" value="1"/>
</dbReference>
<dbReference type="GO" id="GO:0005811">
    <property type="term" value="C:lipid droplet"/>
    <property type="evidence" value="ECO:0007669"/>
    <property type="project" value="TreeGrafter"/>
</dbReference>
<dbReference type="GO" id="GO:0005789">
    <property type="term" value="C:endoplasmic reticulum membrane"/>
    <property type="evidence" value="ECO:0007669"/>
    <property type="project" value="TreeGrafter"/>
</dbReference>
<evidence type="ECO:0000313" key="9">
    <source>
        <dbReference type="EMBL" id="RPB17242.1"/>
    </source>
</evidence>
<dbReference type="EMBL" id="ML119106">
    <property type="protein sequence ID" value="RPB17242.1"/>
    <property type="molecule type" value="Genomic_DNA"/>
</dbReference>
<evidence type="ECO:0000256" key="3">
    <source>
        <dbReference type="ARBA" id="ARBA00022955"/>
    </source>
</evidence>
<dbReference type="GO" id="GO:0005741">
    <property type="term" value="C:mitochondrial outer membrane"/>
    <property type="evidence" value="ECO:0007669"/>
    <property type="project" value="TreeGrafter"/>
</dbReference>
<dbReference type="Proteomes" id="UP000277580">
    <property type="component" value="Unassembled WGS sequence"/>
</dbReference>
<dbReference type="GO" id="GO:0000253">
    <property type="term" value="F:3-beta-hydroxysteroid 3-dehydrogenase (NADP+) activity"/>
    <property type="evidence" value="ECO:0007669"/>
    <property type="project" value="UniProtKB-EC"/>
</dbReference>
<evidence type="ECO:0000256" key="4">
    <source>
        <dbReference type="ARBA" id="ARBA00023002"/>
    </source>
</evidence>
<comment type="similarity">
    <text evidence="7">Belongs to the short-chain dehydrogenases/reductases (SDR) family. ERG27 subfamily.</text>
</comment>
<dbReference type="PRINTS" id="PR00081">
    <property type="entry name" value="GDHRDH"/>
</dbReference>
<evidence type="ECO:0000313" key="10">
    <source>
        <dbReference type="Proteomes" id="UP000277580"/>
    </source>
</evidence>
<protein>
    <recommendedName>
        <fullName evidence="8">3beta-hydroxysteroid 3-dehydrogenase</fullName>
        <ecNumber evidence="8">1.1.1.270</ecNumber>
    </recommendedName>
</protein>
<dbReference type="STRING" id="1392247.A0A3N4L6Y5"/>
<evidence type="ECO:0000256" key="8">
    <source>
        <dbReference type="ARBA" id="ARBA00023621"/>
    </source>
</evidence>
<accession>A0A3N4L6Y5</accession>
<dbReference type="InParanoid" id="A0A3N4L6Y5"/>
<evidence type="ECO:0000256" key="5">
    <source>
        <dbReference type="ARBA" id="ARBA00023098"/>
    </source>
</evidence>
<keyword evidence="3" id="KW-0752">Steroid biosynthesis</keyword>
<dbReference type="PANTHER" id="PTHR43647:SF1">
    <property type="entry name" value="3-KETO-STEROID REDUCTASE ERG27"/>
    <property type="match status" value="1"/>
</dbReference>
<comment type="pathway">
    <text evidence="6">Steroid biosynthesis; zymosterol biosynthesis; zymosterol from lanosterol: step 5/6.</text>
</comment>
<gene>
    <name evidence="9" type="ORF">P167DRAFT_515542</name>
</gene>
<sequence length="379" mass="41599">MSDDTHFFALLTGSNSGLGLSIAHRILDEFLSTHPPTHHLTLILTTRSASKGAATLTTLTKHLVHNLPPTATSRITLTHYQVDLTNLLSITALAAALSRSYTKLDYVFLNAGMGAFTGIDWLNAVTSILTKWVHAVTYPAFKLQATGWTTKQPLPLEGELGSVFCANVFGHYYLTAELMPLLGRGRGRIIWTSSLEAYPWTFSTADIQALKATHSYESTRRLTDVLALTSGLPATAPYADKFFGAGKGEKGWTRPKTYLTHPGVCATAIVPLNVVLWWCMVAAFYVARWLGSPWHTISSYSGARAAVWLALAGEEELAEKKAEKVKWGSSVVTGGVESVKATEVEGEGGVEWEELGRECWRLMEELREEWKGKLKQVGR</sequence>
<dbReference type="Gene3D" id="3.40.50.720">
    <property type="entry name" value="NAD(P)-binding Rossmann-like Domain"/>
    <property type="match status" value="1"/>
</dbReference>
<name>A0A3N4L6Y5_9PEZI</name>
<dbReference type="InterPro" id="IPR036291">
    <property type="entry name" value="NAD(P)-bd_dom_sf"/>
</dbReference>
<dbReference type="InterPro" id="IPR002347">
    <property type="entry name" value="SDR_fam"/>
</dbReference>
<organism evidence="9 10">
    <name type="scientific">Morchella conica CCBAS932</name>
    <dbReference type="NCBI Taxonomy" id="1392247"/>
    <lineage>
        <taxon>Eukaryota</taxon>
        <taxon>Fungi</taxon>
        <taxon>Dikarya</taxon>
        <taxon>Ascomycota</taxon>
        <taxon>Pezizomycotina</taxon>
        <taxon>Pezizomycetes</taxon>
        <taxon>Pezizales</taxon>
        <taxon>Morchellaceae</taxon>
        <taxon>Morchella</taxon>
    </lineage>
</organism>
<keyword evidence="5" id="KW-0443">Lipid metabolism</keyword>
<dbReference type="FunCoup" id="A0A3N4L6Y5">
    <property type="interactions" value="138"/>
</dbReference>
<proteinExistence type="inferred from homology"/>
<dbReference type="EC" id="1.1.1.270" evidence="8"/>
<keyword evidence="10" id="KW-1185">Reference proteome</keyword>
<dbReference type="GO" id="GO:0006696">
    <property type="term" value="P:ergosterol biosynthetic process"/>
    <property type="evidence" value="ECO:0007669"/>
    <property type="project" value="TreeGrafter"/>
</dbReference>
<dbReference type="OrthoDB" id="9989144at2759"/>
<keyword evidence="1" id="KW-0444">Lipid biosynthesis</keyword>
<keyword evidence="2" id="KW-0521">NADP</keyword>
<reference evidence="9 10" key="1">
    <citation type="journal article" date="2018" name="Nat. Ecol. Evol.">
        <title>Pezizomycetes genomes reveal the molecular basis of ectomycorrhizal truffle lifestyle.</title>
        <authorList>
            <person name="Murat C."/>
            <person name="Payen T."/>
            <person name="Noel B."/>
            <person name="Kuo A."/>
            <person name="Morin E."/>
            <person name="Chen J."/>
            <person name="Kohler A."/>
            <person name="Krizsan K."/>
            <person name="Balestrini R."/>
            <person name="Da Silva C."/>
            <person name="Montanini B."/>
            <person name="Hainaut M."/>
            <person name="Levati E."/>
            <person name="Barry K.W."/>
            <person name="Belfiori B."/>
            <person name="Cichocki N."/>
            <person name="Clum A."/>
            <person name="Dockter R.B."/>
            <person name="Fauchery L."/>
            <person name="Guy J."/>
            <person name="Iotti M."/>
            <person name="Le Tacon F."/>
            <person name="Lindquist E.A."/>
            <person name="Lipzen A."/>
            <person name="Malagnac F."/>
            <person name="Mello A."/>
            <person name="Molinier V."/>
            <person name="Miyauchi S."/>
            <person name="Poulain J."/>
            <person name="Riccioni C."/>
            <person name="Rubini A."/>
            <person name="Sitrit Y."/>
            <person name="Splivallo R."/>
            <person name="Traeger S."/>
            <person name="Wang M."/>
            <person name="Zifcakova L."/>
            <person name="Wipf D."/>
            <person name="Zambonelli A."/>
            <person name="Paolocci F."/>
            <person name="Nowrousian M."/>
            <person name="Ottonello S."/>
            <person name="Baldrian P."/>
            <person name="Spatafora J.W."/>
            <person name="Henrissat B."/>
            <person name="Nagy L.G."/>
            <person name="Aury J.M."/>
            <person name="Wincker P."/>
            <person name="Grigoriev I.V."/>
            <person name="Bonfante P."/>
            <person name="Martin F.M."/>
        </authorList>
    </citation>
    <scope>NUCLEOTIDE SEQUENCE [LARGE SCALE GENOMIC DNA]</scope>
    <source>
        <strain evidence="9 10">CCBAS932</strain>
    </source>
</reference>
<keyword evidence="4" id="KW-0560">Oxidoreductase</keyword>
<evidence type="ECO:0000256" key="2">
    <source>
        <dbReference type="ARBA" id="ARBA00022857"/>
    </source>
</evidence>